<dbReference type="CDD" id="cd07718">
    <property type="entry name" value="RNaseZ_ELAC1_ELAC2-C-term-like_MBL-fold"/>
    <property type="match status" value="1"/>
</dbReference>
<organism evidence="14 15">
    <name type="scientific">Purpureocillium takamizusanense</name>
    <dbReference type="NCBI Taxonomy" id="2060973"/>
    <lineage>
        <taxon>Eukaryota</taxon>
        <taxon>Fungi</taxon>
        <taxon>Dikarya</taxon>
        <taxon>Ascomycota</taxon>
        <taxon>Pezizomycotina</taxon>
        <taxon>Sordariomycetes</taxon>
        <taxon>Hypocreomycetidae</taxon>
        <taxon>Hypocreales</taxon>
        <taxon>Ophiocordycipitaceae</taxon>
        <taxon>Purpureocillium</taxon>
    </lineage>
</organism>
<feature type="compositionally biased region" description="Basic and acidic residues" evidence="11">
    <location>
        <begin position="817"/>
        <end position="826"/>
    </location>
</feature>
<evidence type="ECO:0000256" key="11">
    <source>
        <dbReference type="SAM" id="MobiDB-lite"/>
    </source>
</evidence>
<feature type="domain" description="tRNase Z endonuclease" evidence="13">
    <location>
        <begin position="22"/>
        <end position="82"/>
    </location>
</feature>
<dbReference type="SUPFAM" id="SSF56281">
    <property type="entry name" value="Metallo-hydrolase/oxidoreductase"/>
    <property type="match status" value="1"/>
</dbReference>
<dbReference type="PANTHER" id="PTHR12553:SF49">
    <property type="entry name" value="ZINC PHOSPHODIESTERASE ELAC PROTEIN 2"/>
    <property type="match status" value="1"/>
</dbReference>
<feature type="region of interest" description="Disordered" evidence="11">
    <location>
        <begin position="186"/>
        <end position="211"/>
    </location>
</feature>
<dbReference type="InterPro" id="IPR001279">
    <property type="entry name" value="Metallo-B-lactamas"/>
</dbReference>
<accession>A0A9Q8Q5D1</accession>
<feature type="compositionally biased region" description="Basic and acidic residues" evidence="11">
    <location>
        <begin position="836"/>
        <end position="852"/>
    </location>
</feature>
<dbReference type="Pfam" id="PF13691">
    <property type="entry name" value="Lactamase_B_4"/>
    <property type="match status" value="1"/>
</dbReference>
<dbReference type="EC" id="3.1.26.11" evidence="4"/>
<reference evidence="14" key="1">
    <citation type="submission" date="2021-11" db="EMBL/GenBank/DDBJ databases">
        <title>Purpureocillium_takamizusanense_genome.</title>
        <authorList>
            <person name="Nguyen N.-H."/>
        </authorList>
    </citation>
    <scope>NUCLEOTIDE SEQUENCE</scope>
    <source>
        <strain evidence="14">PT3</strain>
    </source>
</reference>
<dbReference type="InterPro" id="IPR027794">
    <property type="entry name" value="tRNase_Z_dom"/>
</dbReference>
<evidence type="ECO:0000259" key="12">
    <source>
        <dbReference type="Pfam" id="PF12706"/>
    </source>
</evidence>
<keyword evidence="10" id="KW-0862">Zinc</keyword>
<proteinExistence type="inferred from homology"/>
<dbReference type="EMBL" id="CP086354">
    <property type="protein sequence ID" value="UNI13973.1"/>
    <property type="molecule type" value="Genomic_DNA"/>
</dbReference>
<dbReference type="GeneID" id="72062623"/>
<feature type="region of interest" description="Disordered" evidence="11">
    <location>
        <begin position="817"/>
        <end position="852"/>
    </location>
</feature>
<dbReference type="KEGG" id="ptkz:JDV02_000658"/>
<gene>
    <name evidence="14" type="ORF">JDV02_000658</name>
</gene>
<dbReference type="GO" id="GO:0046872">
    <property type="term" value="F:metal ion binding"/>
    <property type="evidence" value="ECO:0007669"/>
    <property type="project" value="UniProtKB-KW"/>
</dbReference>
<name>A0A9Q8Q5D1_9HYPO</name>
<keyword evidence="6" id="KW-0540">Nuclease</keyword>
<dbReference type="GO" id="GO:0005739">
    <property type="term" value="C:mitochondrion"/>
    <property type="evidence" value="ECO:0007669"/>
    <property type="project" value="TreeGrafter"/>
</dbReference>
<evidence type="ECO:0000256" key="10">
    <source>
        <dbReference type="ARBA" id="ARBA00022833"/>
    </source>
</evidence>
<evidence type="ECO:0000256" key="8">
    <source>
        <dbReference type="ARBA" id="ARBA00022759"/>
    </source>
</evidence>
<evidence type="ECO:0000256" key="1">
    <source>
        <dbReference type="ARBA" id="ARBA00000402"/>
    </source>
</evidence>
<dbReference type="RefSeq" id="XP_047837454.1">
    <property type="nucleotide sequence ID" value="XM_047981494.1"/>
</dbReference>
<keyword evidence="15" id="KW-1185">Reference proteome</keyword>
<evidence type="ECO:0000256" key="2">
    <source>
        <dbReference type="ARBA" id="ARBA00001947"/>
    </source>
</evidence>
<dbReference type="GO" id="GO:0042781">
    <property type="term" value="F:3'-tRNA processing endoribonuclease activity"/>
    <property type="evidence" value="ECO:0007669"/>
    <property type="project" value="UniProtKB-EC"/>
</dbReference>
<evidence type="ECO:0000256" key="4">
    <source>
        <dbReference type="ARBA" id="ARBA00012477"/>
    </source>
</evidence>
<keyword evidence="8" id="KW-0255">Endonuclease</keyword>
<comment type="similarity">
    <text evidence="3">Belongs to the RNase Z family.</text>
</comment>
<keyword evidence="7" id="KW-0479">Metal-binding</keyword>
<evidence type="ECO:0000256" key="3">
    <source>
        <dbReference type="ARBA" id="ARBA00007823"/>
    </source>
</evidence>
<sequence>MTRGSENFLGDAPTMTTTVELATVPSADTPGSSIYLHHDKRSYIFGRVAEGTQRAFGSRKISIGRTDHVFLSGPVCWNQMGGLIGYLLSVGGAVDAARENIIQENVKREGKGQKPLKQMEHGGIGVHGGDNLCHILAACRPVIFRQPISVHTHEHRADPRAADATKTDPDWSDDAIRVWKLPIRRARSSSPPKRRHTSLEPVDGVATDNADPDETYKLRATVSDPQVAAMIVERLMFSGSLNNTSVLVRRKIRDLKPADLAVVVEQGTVKPFNKSSSPTTGAETRDQDETVWVFPDPKDTAGRGEAGDNVLRIRNFPLPRTTYSETSMSYIVKCHDRRGKFNAPAAKALGVKPEDFKHLTFGQSVQGKDGITVTPDMVLGEPQPGKGIVIADIPSHDFVDAFTERPEWDVPEFMENIAVVYWLLGRGMADDPAIQSFIKKHPQSKHVFCAEDTCPNMVTHPGAAEIQVKMRRIDSKRFPLANFDNTVEHPAPAPDSSMELGRAGTKLQLMPRLVFDDQAMAPFPDLVGASQAVDEAVLVLAEQARTEASDPRLLARIQETEKDIPNRDAEVIPLGTGSSVPSKHRNVSGTLIVVPGIGNYLLDCGEGTLGQIRRAFGAEQAADVLRNLRCIVISHLHADHHLGAASLVKAWYEQTLKDKSNATLAISCIGRYRSMLEELSQVEDIGFHRLRFPSCPWETRDRDRDVTTRKDLGDDNFGLASIKRVPVPHCWRSYGTQLELTSGLRIAYSGDCRPSSAFAQAFRGAHLLVHECTFGDDKQDHARAKSHSTMGEALGVAREMRARRTLLTHFSQRYTKADSLRRHGPNDGEGEGEGEGVEHAAGDGGEQNEHEHEHNVLLAFDLMRVRLGDFQEAACYVPAVQALMEKLAD</sequence>
<protein>
    <recommendedName>
        <fullName evidence="4">ribonuclease Z</fullName>
        <ecNumber evidence="4">3.1.26.11</ecNumber>
    </recommendedName>
</protein>
<evidence type="ECO:0000313" key="15">
    <source>
        <dbReference type="Proteomes" id="UP000829364"/>
    </source>
</evidence>
<feature type="domain" description="Metallo-beta-lactamase" evidence="12">
    <location>
        <begin position="599"/>
        <end position="810"/>
    </location>
</feature>
<evidence type="ECO:0000259" key="13">
    <source>
        <dbReference type="Pfam" id="PF13691"/>
    </source>
</evidence>
<feature type="compositionally biased region" description="Basic residues" evidence="11">
    <location>
        <begin position="186"/>
        <end position="196"/>
    </location>
</feature>
<comment type="catalytic activity">
    <reaction evidence="1">
        <text>Endonucleolytic cleavage of RNA, removing extra 3' nucleotides from tRNA precursor, generating 3' termini of tRNAs. A 3'-hydroxy group is left at the tRNA terminus and a 5'-phosphoryl group is left at the trailer molecule.</text>
        <dbReference type="EC" id="3.1.26.11"/>
    </reaction>
</comment>
<dbReference type="PANTHER" id="PTHR12553">
    <property type="entry name" value="ZINC PHOSPHODIESTERASE ELAC PROTEIN 2"/>
    <property type="match status" value="1"/>
</dbReference>
<keyword evidence="9 14" id="KW-0378">Hydrolase</keyword>
<dbReference type="Gene3D" id="3.60.15.10">
    <property type="entry name" value="Ribonuclease Z/Hydroxyacylglutathione hydrolase-like"/>
    <property type="match status" value="2"/>
</dbReference>
<evidence type="ECO:0000256" key="6">
    <source>
        <dbReference type="ARBA" id="ARBA00022722"/>
    </source>
</evidence>
<evidence type="ECO:0000256" key="5">
    <source>
        <dbReference type="ARBA" id="ARBA00022694"/>
    </source>
</evidence>
<dbReference type="OrthoDB" id="527344at2759"/>
<dbReference type="Pfam" id="PF12706">
    <property type="entry name" value="Lactamase_B_2"/>
    <property type="match status" value="1"/>
</dbReference>
<dbReference type="Proteomes" id="UP000829364">
    <property type="component" value="Chromosome 1"/>
</dbReference>
<dbReference type="GO" id="GO:1990180">
    <property type="term" value="P:mitochondrial tRNA 3'-end processing"/>
    <property type="evidence" value="ECO:0007669"/>
    <property type="project" value="TreeGrafter"/>
</dbReference>
<comment type="cofactor">
    <cofactor evidence="2">
        <name>Zn(2+)</name>
        <dbReference type="ChEBI" id="CHEBI:29105"/>
    </cofactor>
</comment>
<dbReference type="InterPro" id="IPR047151">
    <property type="entry name" value="RNZ2-like"/>
</dbReference>
<dbReference type="AlphaFoldDB" id="A0A9Q8Q5D1"/>
<dbReference type="InterPro" id="IPR036866">
    <property type="entry name" value="RibonucZ/Hydroxyglut_hydro"/>
</dbReference>
<evidence type="ECO:0000256" key="7">
    <source>
        <dbReference type="ARBA" id="ARBA00022723"/>
    </source>
</evidence>
<keyword evidence="5" id="KW-0819">tRNA processing</keyword>
<evidence type="ECO:0000313" key="14">
    <source>
        <dbReference type="EMBL" id="UNI13973.1"/>
    </source>
</evidence>
<evidence type="ECO:0000256" key="9">
    <source>
        <dbReference type="ARBA" id="ARBA00022801"/>
    </source>
</evidence>